<accession>L8H157</accession>
<keyword evidence="8" id="KW-0718">Serine biosynthesis</keyword>
<evidence type="ECO:0000256" key="6">
    <source>
        <dbReference type="ARBA" id="ARBA00022801"/>
    </source>
</evidence>
<reference evidence="9 10" key="1">
    <citation type="journal article" date="2013" name="Genome Biol.">
        <title>Genome of Acanthamoeba castellanii highlights extensive lateral gene transfer and early evolution of tyrosine kinase signaling.</title>
        <authorList>
            <person name="Clarke M."/>
            <person name="Lohan A.J."/>
            <person name="Liu B."/>
            <person name="Lagkouvardos I."/>
            <person name="Roy S."/>
            <person name="Zafar N."/>
            <person name="Bertelli C."/>
            <person name="Schilde C."/>
            <person name="Kianianmomeni A."/>
            <person name="Burglin T.R."/>
            <person name="Frech C."/>
            <person name="Turcotte B."/>
            <person name="Kopec K.O."/>
            <person name="Synnott J.M."/>
            <person name="Choo C."/>
            <person name="Paponov I."/>
            <person name="Finkler A."/>
            <person name="Soon Heng Tan C."/>
            <person name="Hutchins A.P."/>
            <person name="Weinmeier T."/>
            <person name="Rattei T."/>
            <person name="Chu J.S."/>
            <person name="Gimenez G."/>
            <person name="Irimia M."/>
            <person name="Rigden D.J."/>
            <person name="Fitzpatrick D.A."/>
            <person name="Lorenzo-Morales J."/>
            <person name="Bateman A."/>
            <person name="Chiu C.H."/>
            <person name="Tang P."/>
            <person name="Hegemann P."/>
            <person name="Fromm H."/>
            <person name="Raoult D."/>
            <person name="Greub G."/>
            <person name="Miranda-Saavedra D."/>
            <person name="Chen N."/>
            <person name="Nash P."/>
            <person name="Ginger M.L."/>
            <person name="Horn M."/>
            <person name="Schaap P."/>
            <person name="Caler L."/>
            <person name="Loftus B."/>
        </authorList>
    </citation>
    <scope>NUCLEOTIDE SEQUENCE [LARGE SCALE GENOMIC DNA]</scope>
    <source>
        <strain evidence="9 10">Neff</strain>
    </source>
</reference>
<dbReference type="STRING" id="1257118.L8H157"/>
<comment type="pathway">
    <text evidence="2">Amino-acid biosynthesis; L-serine biosynthesis; L-serine from 3-phospho-D-glycerate: step 3/3.</text>
</comment>
<keyword evidence="7" id="KW-0460">Magnesium</keyword>
<organism evidence="9 10">
    <name type="scientific">Acanthamoeba castellanii (strain ATCC 30010 / Neff)</name>
    <dbReference type="NCBI Taxonomy" id="1257118"/>
    <lineage>
        <taxon>Eukaryota</taxon>
        <taxon>Amoebozoa</taxon>
        <taxon>Discosea</taxon>
        <taxon>Longamoebia</taxon>
        <taxon>Centramoebida</taxon>
        <taxon>Acanthamoebidae</taxon>
        <taxon>Acanthamoeba</taxon>
    </lineage>
</organism>
<protein>
    <recommendedName>
        <fullName evidence="3">phosphoserine phosphatase</fullName>
        <ecNumber evidence="3">3.1.3.3</ecNumber>
    </recommendedName>
</protein>
<dbReference type="GO" id="GO:0036424">
    <property type="term" value="F:L-phosphoserine phosphatase activity"/>
    <property type="evidence" value="ECO:0007669"/>
    <property type="project" value="TreeGrafter"/>
</dbReference>
<evidence type="ECO:0000313" key="10">
    <source>
        <dbReference type="Proteomes" id="UP000011083"/>
    </source>
</evidence>
<dbReference type="RefSeq" id="XP_004341021.1">
    <property type="nucleotide sequence ID" value="XM_004340973.1"/>
</dbReference>
<keyword evidence="6" id="KW-0378">Hydrolase</keyword>
<dbReference type="InterPro" id="IPR036412">
    <property type="entry name" value="HAD-like_sf"/>
</dbReference>
<dbReference type="SUPFAM" id="SSF56784">
    <property type="entry name" value="HAD-like"/>
    <property type="match status" value="1"/>
</dbReference>
<keyword evidence="10" id="KW-1185">Reference proteome</keyword>
<keyword evidence="5" id="KW-0479">Metal-binding</keyword>
<dbReference type="EC" id="3.1.3.3" evidence="3"/>
<evidence type="ECO:0000256" key="3">
    <source>
        <dbReference type="ARBA" id="ARBA00012640"/>
    </source>
</evidence>
<evidence type="ECO:0000256" key="4">
    <source>
        <dbReference type="ARBA" id="ARBA00022605"/>
    </source>
</evidence>
<evidence type="ECO:0000256" key="7">
    <source>
        <dbReference type="ARBA" id="ARBA00022842"/>
    </source>
</evidence>
<dbReference type="GO" id="GO:0000287">
    <property type="term" value="F:magnesium ion binding"/>
    <property type="evidence" value="ECO:0007669"/>
    <property type="project" value="TreeGrafter"/>
</dbReference>
<proteinExistence type="predicted"/>
<dbReference type="Gene3D" id="3.40.50.1000">
    <property type="entry name" value="HAD superfamily/HAD-like"/>
    <property type="match status" value="1"/>
</dbReference>
<gene>
    <name evidence="9" type="ORF">ACA1_233850</name>
</gene>
<evidence type="ECO:0000256" key="8">
    <source>
        <dbReference type="ARBA" id="ARBA00023299"/>
    </source>
</evidence>
<dbReference type="GO" id="GO:0005737">
    <property type="term" value="C:cytoplasm"/>
    <property type="evidence" value="ECO:0007669"/>
    <property type="project" value="TreeGrafter"/>
</dbReference>
<keyword evidence="4" id="KW-0028">Amino-acid biosynthesis</keyword>
<feature type="non-terminal residue" evidence="9">
    <location>
        <position position="1"/>
    </location>
</feature>
<dbReference type="AlphaFoldDB" id="L8H157"/>
<evidence type="ECO:0000313" key="9">
    <source>
        <dbReference type="EMBL" id="ELR18957.1"/>
    </source>
</evidence>
<dbReference type="KEGG" id="acan:ACA1_233850"/>
<dbReference type="PANTHER" id="PTHR43344">
    <property type="entry name" value="PHOSPHOSERINE PHOSPHATASE"/>
    <property type="match status" value="1"/>
</dbReference>
<dbReference type="EMBL" id="KB007939">
    <property type="protein sequence ID" value="ELR18957.1"/>
    <property type="molecule type" value="Genomic_DNA"/>
</dbReference>
<dbReference type="GeneID" id="14919726"/>
<name>L8H157_ACACF</name>
<dbReference type="InterPro" id="IPR050582">
    <property type="entry name" value="HAD-like_SerB"/>
</dbReference>
<dbReference type="OrthoDB" id="27226at2759"/>
<dbReference type="PANTHER" id="PTHR43344:SF2">
    <property type="entry name" value="PHOSPHOSERINE PHOSPHATASE"/>
    <property type="match status" value="1"/>
</dbReference>
<dbReference type="InterPro" id="IPR023214">
    <property type="entry name" value="HAD_sf"/>
</dbReference>
<evidence type="ECO:0000256" key="1">
    <source>
        <dbReference type="ARBA" id="ARBA00001946"/>
    </source>
</evidence>
<dbReference type="Proteomes" id="UP000011083">
    <property type="component" value="Unassembled WGS sequence"/>
</dbReference>
<evidence type="ECO:0000256" key="5">
    <source>
        <dbReference type="ARBA" id="ARBA00022723"/>
    </source>
</evidence>
<sequence length="95" mass="10188">GEYAGFDEREPTSETGGKARAIEGIRQQHGFSSVVMVGDGVTDLEAKGPADMVIGFGGNVVRERVAQEADWFVRSFAELLDARTQADDTEVGVRA</sequence>
<comment type="cofactor">
    <cofactor evidence="1">
        <name>Mg(2+)</name>
        <dbReference type="ChEBI" id="CHEBI:18420"/>
    </cofactor>
</comment>
<dbReference type="VEuPathDB" id="AmoebaDB:ACA1_233850"/>
<evidence type="ECO:0000256" key="2">
    <source>
        <dbReference type="ARBA" id="ARBA00005135"/>
    </source>
</evidence>
<dbReference type="GO" id="GO:0006564">
    <property type="term" value="P:L-serine biosynthetic process"/>
    <property type="evidence" value="ECO:0007669"/>
    <property type="project" value="UniProtKB-KW"/>
</dbReference>